<evidence type="ECO:0000256" key="1">
    <source>
        <dbReference type="SAM" id="MobiDB-lite"/>
    </source>
</evidence>
<dbReference type="EMBL" id="JAULSR010000002">
    <property type="protein sequence ID" value="KAK0629447.1"/>
    <property type="molecule type" value="Genomic_DNA"/>
</dbReference>
<keyword evidence="3" id="KW-1185">Reference proteome</keyword>
<evidence type="ECO:0000313" key="2">
    <source>
        <dbReference type="EMBL" id="KAK0629447.1"/>
    </source>
</evidence>
<proteinExistence type="predicted"/>
<dbReference type="Proteomes" id="UP001174934">
    <property type="component" value="Unassembled WGS sequence"/>
</dbReference>
<sequence>MEVIRSMLACIFGHRSRDRHGGYTQLVDEKRPLYLDSSPYCPVAGMTYGTTGHTSTASSTPENKTAQGQQSPDAAAAAAAARAPAEVEVTAARVVQLLRDANPEDSMLELQQDIKSALGHHSWNRRLVEECFDNIIDCVEDGRSYMGGAMCEALDTATAAADKEFAFPRRHPQSVQGFIAIVAVGILAQMQGPWVLEVLGFGEIDGRMEGQYDTSMCALAPLNKVVLSLKPRPGSVAAWWISGYAPYIPNGSVQAYLCGLDMVHDLCQV</sequence>
<gene>
    <name evidence="2" type="ORF">B0T17DRAFT_615221</name>
</gene>
<feature type="region of interest" description="Disordered" evidence="1">
    <location>
        <begin position="52"/>
        <end position="75"/>
    </location>
</feature>
<name>A0AA39X8U0_9PEZI</name>
<evidence type="ECO:0000313" key="3">
    <source>
        <dbReference type="Proteomes" id="UP001174934"/>
    </source>
</evidence>
<accession>A0AA39X8U0</accession>
<dbReference type="AlphaFoldDB" id="A0AA39X8U0"/>
<comment type="caution">
    <text evidence="2">The sequence shown here is derived from an EMBL/GenBank/DDBJ whole genome shotgun (WGS) entry which is preliminary data.</text>
</comment>
<organism evidence="2 3">
    <name type="scientific">Bombardia bombarda</name>
    <dbReference type="NCBI Taxonomy" id="252184"/>
    <lineage>
        <taxon>Eukaryota</taxon>
        <taxon>Fungi</taxon>
        <taxon>Dikarya</taxon>
        <taxon>Ascomycota</taxon>
        <taxon>Pezizomycotina</taxon>
        <taxon>Sordariomycetes</taxon>
        <taxon>Sordariomycetidae</taxon>
        <taxon>Sordariales</taxon>
        <taxon>Lasiosphaeriaceae</taxon>
        <taxon>Bombardia</taxon>
    </lineage>
</organism>
<feature type="compositionally biased region" description="Polar residues" evidence="1">
    <location>
        <begin position="61"/>
        <end position="72"/>
    </location>
</feature>
<reference evidence="2" key="1">
    <citation type="submission" date="2023-06" db="EMBL/GenBank/DDBJ databases">
        <title>Genome-scale phylogeny and comparative genomics of the fungal order Sordariales.</title>
        <authorList>
            <consortium name="Lawrence Berkeley National Laboratory"/>
            <person name="Hensen N."/>
            <person name="Bonometti L."/>
            <person name="Westerberg I."/>
            <person name="Brannstrom I.O."/>
            <person name="Guillou S."/>
            <person name="Cros-Aarteil S."/>
            <person name="Calhoun S."/>
            <person name="Haridas S."/>
            <person name="Kuo A."/>
            <person name="Mondo S."/>
            <person name="Pangilinan J."/>
            <person name="Riley R."/>
            <person name="LaButti K."/>
            <person name="Andreopoulos B."/>
            <person name="Lipzen A."/>
            <person name="Chen C."/>
            <person name="Yanf M."/>
            <person name="Daum C."/>
            <person name="Ng V."/>
            <person name="Clum A."/>
            <person name="Steindorff A."/>
            <person name="Ohm R."/>
            <person name="Martin F."/>
            <person name="Silar P."/>
            <person name="Natvig D."/>
            <person name="Lalanne C."/>
            <person name="Gautier V."/>
            <person name="Ament-velasquez S.L."/>
            <person name="Kruys A."/>
            <person name="Hutchinson M.I."/>
            <person name="Powell A.J."/>
            <person name="Barry K."/>
            <person name="Miller A.N."/>
            <person name="Grigoriev I.V."/>
            <person name="Debuchy R."/>
            <person name="Gladieux P."/>
            <person name="Thoren M.H."/>
            <person name="Johannesson H."/>
        </authorList>
    </citation>
    <scope>NUCLEOTIDE SEQUENCE</scope>
    <source>
        <strain evidence="2">SMH3391-2</strain>
    </source>
</reference>
<protein>
    <submittedName>
        <fullName evidence="2">Uncharacterized protein</fullName>
    </submittedName>
</protein>